<keyword evidence="3" id="KW-1185">Reference proteome</keyword>
<feature type="region of interest" description="Disordered" evidence="1">
    <location>
        <begin position="1"/>
        <end position="23"/>
    </location>
</feature>
<evidence type="ECO:0000313" key="3">
    <source>
        <dbReference type="Proteomes" id="UP001516351"/>
    </source>
</evidence>
<organism evidence="2 3">
    <name type="scientific">Asaia spathodeae</name>
    <dbReference type="NCBI Taxonomy" id="657016"/>
    <lineage>
        <taxon>Bacteria</taxon>
        <taxon>Pseudomonadati</taxon>
        <taxon>Pseudomonadota</taxon>
        <taxon>Alphaproteobacteria</taxon>
        <taxon>Acetobacterales</taxon>
        <taxon>Acetobacteraceae</taxon>
        <taxon>Asaia</taxon>
    </lineage>
</organism>
<reference evidence="2 3" key="1">
    <citation type="submission" date="2020-06" db="EMBL/GenBank/DDBJ databases">
        <title>Synonyms of Asaia species.</title>
        <authorList>
            <person name="Sombolestani A."/>
        </authorList>
    </citation>
    <scope>NUCLEOTIDE SEQUENCE [LARGE SCALE GENOMIC DNA]</scope>
    <source>
        <strain evidence="2 3">LMG 27047</strain>
    </source>
</reference>
<name>A0ABX2P8S0_9PROT</name>
<dbReference type="RefSeq" id="WP_267312232.1">
    <property type="nucleotide sequence ID" value="NZ_JABXXV010000009.1"/>
</dbReference>
<evidence type="ECO:0000313" key="2">
    <source>
        <dbReference type="EMBL" id="NVN47969.1"/>
    </source>
</evidence>
<sequence length="83" mass="9102">MSAHPKNAGAAKPDKPFSIHDGQGARVQRFASYGEAERAAKVWCREKQAPVDVRRRRTHLSTALPQTGRAPLVEMTWAGSAYA</sequence>
<proteinExistence type="predicted"/>
<accession>A0ABX2P8S0</accession>
<gene>
    <name evidence="2" type="ORF">HW542_14295</name>
</gene>
<evidence type="ECO:0000256" key="1">
    <source>
        <dbReference type="SAM" id="MobiDB-lite"/>
    </source>
</evidence>
<protein>
    <submittedName>
        <fullName evidence="2">Uncharacterized protein</fullName>
    </submittedName>
</protein>
<dbReference type="Proteomes" id="UP001516351">
    <property type="component" value="Unassembled WGS sequence"/>
</dbReference>
<comment type="caution">
    <text evidence="2">The sequence shown here is derived from an EMBL/GenBank/DDBJ whole genome shotgun (WGS) entry which is preliminary data.</text>
</comment>
<dbReference type="EMBL" id="JABXXV010000009">
    <property type="protein sequence ID" value="NVN47969.1"/>
    <property type="molecule type" value="Genomic_DNA"/>
</dbReference>